<feature type="region of interest" description="Disordered" evidence="1">
    <location>
        <begin position="439"/>
        <end position="460"/>
    </location>
</feature>
<evidence type="ECO:0000313" key="4">
    <source>
        <dbReference type="Proteomes" id="UP001519460"/>
    </source>
</evidence>
<dbReference type="SMART" id="SM00273">
    <property type="entry name" value="ENTH"/>
    <property type="match status" value="1"/>
</dbReference>
<sequence>MLSMWKIRELTDKVTNVVMNYSEVETKVREATNDESWGPHGQLMKEIAQYTFTYEHFPEVMGMLWKRMLHENKKNWRRVYKSLILLSYLIKNGSERVVTSAREHIYDLRGLENYSFTDENGKDQGLNVRHKVKELLDFIQDDERLREERKKAKKTKDKYVGMSGEGSGLSKYSDRYEEEPRHRSGRRLDEIDEWNDGKKSVVGEAIDKAKDVFNRVAGRRGPEKFSESTYKPSLFDFVQSNSSNAGSLIDMGLSPQSNGQEGFADFNAFQGTKSGSTDDFDPRAAGTPGTSNGDFGDFAQFQTGSVASPTGSQGFADFSQFNSNAATSPTGPAAAGGTAGGELFDVFATPTPAANTSMSVNMTANSQVSMSAGMGMPMMGAPVMGMPGTMAMQGGMSSGMVPQQSNMMSTSGGMAPLTPLTPAASMGWASTQVTTSTVSVTENTVTTPATQKTSPNTWTDSKVDISLDALSPAARQNKAANPSMNQMQPSSPTGMAPGGAGMMRGGMNQGMVSPGMGGGAPQPMMSAGMMGGQGMMGNPGMMGGQGMMGAPGMMGSQGMAPSMMGTPGMVGLNQGMSNMSLQNPGAMGMMGQQPMMGYGMQPGMGMQQGMMGGPMGVQGSAAMQSSFQQRTDHAFSAFGNVKK</sequence>
<feature type="compositionally biased region" description="Polar residues" evidence="1">
    <location>
        <begin position="478"/>
        <end position="493"/>
    </location>
</feature>
<dbReference type="Pfam" id="PF01417">
    <property type="entry name" value="ENTH"/>
    <property type="match status" value="1"/>
</dbReference>
<dbReference type="PROSITE" id="PS50942">
    <property type="entry name" value="ENTH"/>
    <property type="match status" value="1"/>
</dbReference>
<organism evidence="3 4">
    <name type="scientific">Batillaria attramentaria</name>
    <dbReference type="NCBI Taxonomy" id="370345"/>
    <lineage>
        <taxon>Eukaryota</taxon>
        <taxon>Metazoa</taxon>
        <taxon>Spiralia</taxon>
        <taxon>Lophotrochozoa</taxon>
        <taxon>Mollusca</taxon>
        <taxon>Gastropoda</taxon>
        <taxon>Caenogastropoda</taxon>
        <taxon>Sorbeoconcha</taxon>
        <taxon>Cerithioidea</taxon>
        <taxon>Batillariidae</taxon>
        <taxon>Batillaria</taxon>
    </lineage>
</organism>
<dbReference type="FunFam" id="1.25.40.90:FF:000006">
    <property type="entry name" value="Clathrin interactor 1"/>
    <property type="match status" value="1"/>
</dbReference>
<name>A0ABD0JWP2_9CAEN</name>
<feature type="compositionally biased region" description="Basic and acidic residues" evidence="1">
    <location>
        <begin position="172"/>
        <end position="184"/>
    </location>
</feature>
<evidence type="ECO:0000313" key="3">
    <source>
        <dbReference type="EMBL" id="KAK7479358.1"/>
    </source>
</evidence>
<reference evidence="3 4" key="1">
    <citation type="journal article" date="2023" name="Sci. Data">
        <title>Genome assembly of the Korean intertidal mud-creeper Batillaria attramentaria.</title>
        <authorList>
            <person name="Patra A.K."/>
            <person name="Ho P.T."/>
            <person name="Jun S."/>
            <person name="Lee S.J."/>
            <person name="Kim Y."/>
            <person name="Won Y.J."/>
        </authorList>
    </citation>
    <scope>NUCLEOTIDE SEQUENCE [LARGE SCALE GENOMIC DNA]</scope>
    <source>
        <strain evidence="3">Wonlab-2016</strain>
    </source>
</reference>
<dbReference type="GO" id="GO:0005737">
    <property type="term" value="C:cytoplasm"/>
    <property type="evidence" value="ECO:0007669"/>
    <property type="project" value="UniProtKB-ARBA"/>
</dbReference>
<dbReference type="GO" id="GO:0012505">
    <property type="term" value="C:endomembrane system"/>
    <property type="evidence" value="ECO:0007669"/>
    <property type="project" value="UniProtKB-ARBA"/>
</dbReference>
<accession>A0ABD0JWP2</accession>
<feature type="region of interest" description="Disordered" evidence="1">
    <location>
        <begin position="253"/>
        <end position="312"/>
    </location>
</feature>
<dbReference type="Gene3D" id="1.25.40.90">
    <property type="match status" value="1"/>
</dbReference>
<dbReference type="InterPro" id="IPR013809">
    <property type="entry name" value="ENTH"/>
</dbReference>
<evidence type="ECO:0000256" key="1">
    <source>
        <dbReference type="SAM" id="MobiDB-lite"/>
    </source>
</evidence>
<feature type="region of interest" description="Disordered" evidence="1">
    <location>
        <begin position="475"/>
        <end position="504"/>
    </location>
</feature>
<comment type="caution">
    <text evidence="3">The sequence shown here is derived from an EMBL/GenBank/DDBJ whole genome shotgun (WGS) entry which is preliminary data.</text>
</comment>
<proteinExistence type="predicted"/>
<dbReference type="InterPro" id="IPR008942">
    <property type="entry name" value="ENTH_VHS"/>
</dbReference>
<gene>
    <name evidence="3" type="ORF">BaRGS_00029436</name>
</gene>
<protein>
    <recommendedName>
        <fullName evidence="2">ENTH domain-containing protein</fullName>
    </recommendedName>
</protein>
<feature type="compositionally biased region" description="Polar residues" evidence="1">
    <location>
        <begin position="448"/>
        <end position="460"/>
    </location>
</feature>
<dbReference type="PANTHER" id="PTHR12276:SF45">
    <property type="entry name" value="CLATHRIN INTERACTOR 1"/>
    <property type="match status" value="1"/>
</dbReference>
<keyword evidence="4" id="KW-1185">Reference proteome</keyword>
<dbReference type="CDD" id="cd16989">
    <property type="entry name" value="ENTH_EpsinR"/>
    <property type="match status" value="1"/>
</dbReference>
<feature type="domain" description="ENTH" evidence="2">
    <location>
        <begin position="16"/>
        <end position="149"/>
    </location>
</feature>
<feature type="compositionally biased region" description="Polar residues" evidence="1">
    <location>
        <begin position="300"/>
        <end position="312"/>
    </location>
</feature>
<dbReference type="AlphaFoldDB" id="A0ABD0JWP2"/>
<dbReference type="SUPFAM" id="SSF48464">
    <property type="entry name" value="ENTH/VHS domain"/>
    <property type="match status" value="1"/>
</dbReference>
<evidence type="ECO:0000259" key="2">
    <source>
        <dbReference type="PROSITE" id="PS50942"/>
    </source>
</evidence>
<dbReference type="EMBL" id="JACVVK020000305">
    <property type="protein sequence ID" value="KAK7479358.1"/>
    <property type="molecule type" value="Genomic_DNA"/>
</dbReference>
<feature type="region of interest" description="Disordered" evidence="1">
    <location>
        <begin position="154"/>
        <end position="184"/>
    </location>
</feature>
<dbReference type="Proteomes" id="UP001519460">
    <property type="component" value="Unassembled WGS sequence"/>
</dbReference>
<feature type="region of interest" description="Disordered" evidence="1">
    <location>
        <begin position="318"/>
        <end position="337"/>
    </location>
</feature>
<dbReference type="PANTHER" id="PTHR12276">
    <property type="entry name" value="EPSIN/ENT-RELATED"/>
    <property type="match status" value="1"/>
</dbReference>
<feature type="compositionally biased region" description="Low complexity" evidence="1">
    <location>
        <begin position="325"/>
        <end position="336"/>
    </location>
</feature>